<dbReference type="SUPFAM" id="SSF51735">
    <property type="entry name" value="NAD(P)-binding Rossmann-fold domains"/>
    <property type="match status" value="1"/>
</dbReference>
<dbReference type="InterPro" id="IPR036291">
    <property type="entry name" value="NAD(P)-bd_dom_sf"/>
</dbReference>
<dbReference type="Proteomes" id="UP000193083">
    <property type="component" value="Unassembled WGS sequence"/>
</dbReference>
<proteinExistence type="inferred from homology"/>
<comment type="similarity">
    <text evidence="1">Belongs to the pyrroline-5-carboxylate reductase family.</text>
</comment>
<dbReference type="Pfam" id="PF03807">
    <property type="entry name" value="F420_oxidored"/>
    <property type="match status" value="1"/>
</dbReference>
<name>A0A1X7P0Z2_9HYPH</name>
<protein>
    <submittedName>
        <fullName evidence="3">Pyrroline-5-carboxylate reductase</fullName>
    </submittedName>
</protein>
<dbReference type="Gene3D" id="3.40.50.720">
    <property type="entry name" value="NAD(P)-binding Rossmann-like Domain"/>
    <property type="match status" value="1"/>
</dbReference>
<sequence length="256" mass="27178">MKTLGFIGTGAITAAFIEGLVAGGHRNPILVSPRSEHLSEALAARFETVSRAASNAEVTRDSDIVFLAIRPAQVEEALRGIEFRPGQIVCSFVTGLPVPELEAIAPTATVCRVLPLPAIAIRKGPVIHYPRVPEILDLIEGMGDVVVPATEADLVAMGGVSGFMSSFLDLQAALAGWLEGRGVAPEAANLYTRSIFSGLSETALRSPKTLAELAGEHETKGGLNERTRNYLAGRNWFAEPGLALDAVQQLSRTQLK</sequence>
<dbReference type="GO" id="GO:0055129">
    <property type="term" value="P:L-proline biosynthetic process"/>
    <property type="evidence" value="ECO:0007669"/>
    <property type="project" value="TreeGrafter"/>
</dbReference>
<gene>
    <name evidence="3" type="ORF">SAMN02982922_3053</name>
</gene>
<dbReference type="RefSeq" id="WP_085464929.1">
    <property type="nucleotide sequence ID" value="NZ_FXBL01000004.1"/>
</dbReference>
<keyword evidence="4" id="KW-1185">Reference proteome</keyword>
<organism evidence="3 4">
    <name type="scientific">Mesorhizobium australicum</name>
    <dbReference type="NCBI Taxonomy" id="536018"/>
    <lineage>
        <taxon>Bacteria</taxon>
        <taxon>Pseudomonadati</taxon>
        <taxon>Pseudomonadota</taxon>
        <taxon>Alphaproteobacteria</taxon>
        <taxon>Hyphomicrobiales</taxon>
        <taxon>Phyllobacteriaceae</taxon>
        <taxon>Mesorhizobium</taxon>
    </lineage>
</organism>
<dbReference type="PANTHER" id="PTHR11645:SF13">
    <property type="entry name" value="PYRROLINE-5-CARBOXYLATE REDUCTASE CATALYTIC N-TERMINAL DOMAIN-CONTAINING PROTEIN"/>
    <property type="match status" value="1"/>
</dbReference>
<evidence type="ECO:0000313" key="3">
    <source>
        <dbReference type="EMBL" id="SMH44412.1"/>
    </source>
</evidence>
<dbReference type="EMBL" id="FXBL01000004">
    <property type="protein sequence ID" value="SMH44412.1"/>
    <property type="molecule type" value="Genomic_DNA"/>
</dbReference>
<dbReference type="PANTHER" id="PTHR11645">
    <property type="entry name" value="PYRROLINE-5-CARBOXYLATE REDUCTASE"/>
    <property type="match status" value="1"/>
</dbReference>
<reference evidence="3 4" key="1">
    <citation type="submission" date="2017-04" db="EMBL/GenBank/DDBJ databases">
        <authorList>
            <person name="Afonso C.L."/>
            <person name="Miller P.J."/>
            <person name="Scott M.A."/>
            <person name="Spackman E."/>
            <person name="Goraichik I."/>
            <person name="Dimitrov K.M."/>
            <person name="Suarez D.L."/>
            <person name="Swayne D.E."/>
        </authorList>
    </citation>
    <scope>NUCLEOTIDE SEQUENCE [LARGE SCALE GENOMIC DNA]</scope>
    <source>
        <strain evidence="3 4">B5P</strain>
    </source>
</reference>
<evidence type="ECO:0000313" key="4">
    <source>
        <dbReference type="Proteomes" id="UP000193083"/>
    </source>
</evidence>
<dbReference type="InterPro" id="IPR028939">
    <property type="entry name" value="P5C_Rdtase_cat_N"/>
</dbReference>
<dbReference type="AlphaFoldDB" id="A0A1X7P0Z2"/>
<dbReference type="GO" id="GO:0004735">
    <property type="term" value="F:pyrroline-5-carboxylate reductase activity"/>
    <property type="evidence" value="ECO:0007669"/>
    <property type="project" value="TreeGrafter"/>
</dbReference>
<evidence type="ECO:0000256" key="1">
    <source>
        <dbReference type="ARBA" id="ARBA00005525"/>
    </source>
</evidence>
<dbReference type="OrthoDB" id="9805754at2"/>
<evidence type="ECO:0000259" key="2">
    <source>
        <dbReference type="Pfam" id="PF03807"/>
    </source>
</evidence>
<accession>A0A1X7P0Z2</accession>
<feature type="domain" description="Pyrroline-5-carboxylate reductase catalytic N-terminal" evidence="2">
    <location>
        <begin position="4"/>
        <end position="93"/>
    </location>
</feature>